<evidence type="ECO:0000256" key="2">
    <source>
        <dbReference type="SAM" id="MobiDB-lite"/>
    </source>
</evidence>
<keyword evidence="5" id="KW-1185">Reference proteome</keyword>
<keyword evidence="4" id="KW-0255">Endonuclease</keyword>
<keyword evidence="4" id="KW-0540">Nuclease</keyword>
<dbReference type="Proteomes" id="UP000182486">
    <property type="component" value="Unassembled WGS sequence"/>
</dbReference>
<evidence type="ECO:0000313" key="4">
    <source>
        <dbReference type="EMBL" id="OJF13429.1"/>
    </source>
</evidence>
<evidence type="ECO:0000313" key="5">
    <source>
        <dbReference type="Proteomes" id="UP000182486"/>
    </source>
</evidence>
<proteinExistence type="predicted"/>
<comment type="caution">
    <text evidence="4">The sequence shown here is derived from an EMBL/GenBank/DDBJ whole genome shotgun (WGS) entry which is preliminary data.</text>
</comment>
<gene>
    <name evidence="4" type="ORF">BG844_15325</name>
</gene>
<feature type="domain" description="Restriction endonuclease type IV Mrr" evidence="3">
    <location>
        <begin position="407"/>
        <end position="513"/>
    </location>
</feature>
<sequence length="529" mass="58463">MGIIRDMQRAHATQAAAELRAGTAAAQQRQLIRRNADLAIAAAQRAAADAERQREHRRLYAEARTADAAAANADLRARLSDLDSLLLSTLDVDDHIDLDRFKKPVAAPPFDPGPLGRATPEPSWQSFAPPAPRGVGKLLGGERAHQQQLQQAKRAFEQAQAQWAEGERRRERQLAARRAQYEENRRRYEARLTAYNAEVDRFATAVANADPASVVEYFAMVLGNSVYPDDFPQHFRLAYLPKQQHLLVEYHLPPVEVVPVVKEYRYDRVRDDLTAVPRDESEVRRRYTEIISMVALRTVHEIIEADRGGLVAKVLFNGIVDTIDRRTGRFVRPCLVSLYTDRDTFAAIKLRRVDPVACLKHLQAGLSDAPDQLDDVTPVIDFDCEADKDFTEEFNVLADIDHRPNLATMPAAEWEQTLTDLFSNMGLAMGAASDGRWQAVDPRPVFGGQVVIHAVRGRVVPAGTAAALATTVAESGATKGILVATDGYEPEAHEAVAGRPLELLDGPALLNLLAEHSGVKARIEKEEPA</sequence>
<dbReference type="AlphaFoldDB" id="A0A1K0FKQ2"/>
<reference evidence="4 5" key="1">
    <citation type="submission" date="2016-09" db="EMBL/GenBank/DDBJ databases">
        <title>Couchioplanes caeruleus draft genome sequence.</title>
        <authorList>
            <person name="Sheehan J."/>
            <person name="Caffrey P."/>
        </authorList>
    </citation>
    <scope>NUCLEOTIDE SEQUENCE [LARGE SCALE GENOMIC DNA]</scope>
    <source>
        <strain evidence="4 5">DSM 43634</strain>
    </source>
</reference>
<feature type="region of interest" description="Disordered" evidence="2">
    <location>
        <begin position="106"/>
        <end position="127"/>
    </location>
</feature>
<evidence type="ECO:0000259" key="3">
    <source>
        <dbReference type="Pfam" id="PF04471"/>
    </source>
</evidence>
<dbReference type="EMBL" id="MEIA01000156">
    <property type="protein sequence ID" value="OJF13429.1"/>
    <property type="molecule type" value="Genomic_DNA"/>
</dbReference>
<dbReference type="Pfam" id="PF04471">
    <property type="entry name" value="Mrr_cat"/>
    <property type="match status" value="1"/>
</dbReference>
<feature type="coiled-coil region" evidence="1">
    <location>
        <begin position="142"/>
        <end position="198"/>
    </location>
</feature>
<dbReference type="RefSeq" id="WP_071806001.1">
    <property type="nucleotide sequence ID" value="NZ_MEIA01000156.1"/>
</dbReference>
<dbReference type="GO" id="GO:0004519">
    <property type="term" value="F:endonuclease activity"/>
    <property type="evidence" value="ECO:0007669"/>
    <property type="project" value="UniProtKB-KW"/>
</dbReference>
<dbReference type="GO" id="GO:0009307">
    <property type="term" value="P:DNA restriction-modification system"/>
    <property type="evidence" value="ECO:0007669"/>
    <property type="project" value="InterPro"/>
</dbReference>
<accession>A0A1K0FKQ2</accession>
<organism evidence="4 5">
    <name type="scientific">Couchioplanes caeruleus subsp. caeruleus</name>
    <dbReference type="NCBI Taxonomy" id="56427"/>
    <lineage>
        <taxon>Bacteria</taxon>
        <taxon>Bacillati</taxon>
        <taxon>Actinomycetota</taxon>
        <taxon>Actinomycetes</taxon>
        <taxon>Micromonosporales</taxon>
        <taxon>Micromonosporaceae</taxon>
        <taxon>Couchioplanes</taxon>
    </lineage>
</organism>
<keyword evidence="1" id="KW-0175">Coiled coil</keyword>
<dbReference type="GO" id="GO:0003677">
    <property type="term" value="F:DNA binding"/>
    <property type="evidence" value="ECO:0007669"/>
    <property type="project" value="InterPro"/>
</dbReference>
<evidence type="ECO:0000256" key="1">
    <source>
        <dbReference type="SAM" id="Coils"/>
    </source>
</evidence>
<name>A0A1K0FKQ2_9ACTN</name>
<protein>
    <submittedName>
        <fullName evidence="4">Restriction endonuclease</fullName>
    </submittedName>
</protein>
<keyword evidence="4" id="KW-0378">Hydrolase</keyword>
<dbReference type="InterPro" id="IPR007560">
    <property type="entry name" value="Restrct_endonuc_IV_Mrr"/>
</dbReference>